<name>A0A1Y2K2W5_9PROT</name>
<keyword evidence="2" id="KW-0812">Transmembrane</keyword>
<dbReference type="RefSeq" id="WP_143814877.1">
    <property type="nucleotide sequence ID" value="NZ_LVJN01000020.1"/>
</dbReference>
<feature type="region of interest" description="Disordered" evidence="1">
    <location>
        <begin position="124"/>
        <end position="144"/>
    </location>
</feature>
<evidence type="ECO:0000256" key="1">
    <source>
        <dbReference type="SAM" id="MobiDB-lite"/>
    </source>
</evidence>
<evidence type="ECO:0000256" key="2">
    <source>
        <dbReference type="SAM" id="Phobius"/>
    </source>
</evidence>
<feature type="transmembrane region" description="Helical" evidence="2">
    <location>
        <begin position="41"/>
        <end position="65"/>
    </location>
</feature>
<accession>A0A1Y2K2W5</accession>
<dbReference type="AlphaFoldDB" id="A0A1Y2K2W5"/>
<evidence type="ECO:0000313" key="3">
    <source>
        <dbReference type="EMBL" id="OSM01946.1"/>
    </source>
</evidence>
<sequence>MGKIKLKFDGVRRMFGTERELSFDKNKQAKGVAMNDSWETWVLVFGFFGVIYMLARCVELLSGFIQDFSDYKMQSERNFGRIEEMYLHMREDIRETTKAVNYVARGGRAGTFIEMVQMLKEAVKEGQQQEGNETVAPTSTAKDA</sequence>
<comment type="caution">
    <text evidence="3">The sequence shown here is derived from an EMBL/GenBank/DDBJ whole genome shotgun (WGS) entry which is preliminary data.</text>
</comment>
<protein>
    <submittedName>
        <fullName evidence="3">Uncharacterized protein</fullName>
    </submittedName>
</protein>
<keyword evidence="2" id="KW-1133">Transmembrane helix</keyword>
<reference evidence="3 4" key="1">
    <citation type="journal article" date="2016" name="BMC Genomics">
        <title>Combined genomic and structural analyses of a cultured magnetotactic bacterium reveals its niche adaptation to a dynamic environment.</title>
        <authorList>
            <person name="Araujo A.C."/>
            <person name="Morillo V."/>
            <person name="Cypriano J."/>
            <person name="Teixeira L.C."/>
            <person name="Leao P."/>
            <person name="Lyra S."/>
            <person name="Almeida L.G."/>
            <person name="Bazylinski D.A."/>
            <person name="Vasconcellos A.T."/>
            <person name="Abreu F."/>
            <person name="Lins U."/>
        </authorList>
    </citation>
    <scope>NUCLEOTIDE SEQUENCE [LARGE SCALE GENOMIC DNA]</scope>
    <source>
        <strain evidence="3 4">IT-1</strain>
    </source>
</reference>
<keyword evidence="4" id="KW-1185">Reference proteome</keyword>
<keyword evidence="2" id="KW-0472">Membrane</keyword>
<evidence type="ECO:0000313" key="4">
    <source>
        <dbReference type="Proteomes" id="UP000194003"/>
    </source>
</evidence>
<gene>
    <name evidence="3" type="ORF">MAIT1_02011</name>
</gene>
<dbReference type="EMBL" id="LVJN01000020">
    <property type="protein sequence ID" value="OSM01946.1"/>
    <property type="molecule type" value="Genomic_DNA"/>
</dbReference>
<feature type="compositionally biased region" description="Polar residues" evidence="1">
    <location>
        <begin position="126"/>
        <end position="144"/>
    </location>
</feature>
<dbReference type="Proteomes" id="UP000194003">
    <property type="component" value="Unassembled WGS sequence"/>
</dbReference>
<proteinExistence type="predicted"/>
<organism evidence="3 4">
    <name type="scientific">Magnetofaba australis IT-1</name>
    <dbReference type="NCBI Taxonomy" id="1434232"/>
    <lineage>
        <taxon>Bacteria</taxon>
        <taxon>Pseudomonadati</taxon>
        <taxon>Pseudomonadota</taxon>
        <taxon>Magnetococcia</taxon>
        <taxon>Magnetococcales</taxon>
        <taxon>Magnetococcaceae</taxon>
        <taxon>Magnetofaba</taxon>
    </lineage>
</organism>